<dbReference type="GeneID" id="92073088"/>
<comment type="caution">
    <text evidence="1">The sequence shown here is derived from an EMBL/GenBank/DDBJ whole genome shotgun (WGS) entry which is preliminary data.</text>
</comment>
<evidence type="ECO:0000313" key="2">
    <source>
        <dbReference type="Proteomes" id="UP001391051"/>
    </source>
</evidence>
<name>A0ABR1QSN6_9PEZI</name>
<proteinExistence type="predicted"/>
<evidence type="ECO:0000313" key="1">
    <source>
        <dbReference type="EMBL" id="KAK7962979.1"/>
    </source>
</evidence>
<organism evidence="1 2">
    <name type="scientific">Apiospora aurea</name>
    <dbReference type="NCBI Taxonomy" id="335848"/>
    <lineage>
        <taxon>Eukaryota</taxon>
        <taxon>Fungi</taxon>
        <taxon>Dikarya</taxon>
        <taxon>Ascomycota</taxon>
        <taxon>Pezizomycotina</taxon>
        <taxon>Sordariomycetes</taxon>
        <taxon>Xylariomycetidae</taxon>
        <taxon>Amphisphaeriales</taxon>
        <taxon>Apiosporaceae</taxon>
        <taxon>Apiospora</taxon>
    </lineage>
</organism>
<reference evidence="1 2" key="1">
    <citation type="submission" date="2023-01" db="EMBL/GenBank/DDBJ databases">
        <title>Analysis of 21 Apiospora genomes using comparative genomics revels a genus with tremendous synthesis potential of carbohydrate active enzymes and secondary metabolites.</title>
        <authorList>
            <person name="Sorensen T."/>
        </authorList>
    </citation>
    <scope>NUCLEOTIDE SEQUENCE [LARGE SCALE GENOMIC DNA]</scope>
    <source>
        <strain evidence="1 2">CBS 24483</strain>
    </source>
</reference>
<accession>A0ABR1QSN6</accession>
<dbReference type="Proteomes" id="UP001391051">
    <property type="component" value="Unassembled WGS sequence"/>
</dbReference>
<sequence length="295" mass="33571">MSDNAAPQDSPSGVIPKSPFKRLVDSLVLRRNYKINSKVAKQPPPEEAGPEDYLTIHNLVVTLKTVDFCQSSTGSGVRVKQLERMMSHWEEHEKKFPLGCLEDAWYALQPRDVGCRPGFMVRTDRTYPQVWHRPSVIRVQRCFYGKREHDGADGVTCYQLGTIWTSNRPDSSDVPPPDPSGGVLLSHWTKTCFKLMVEMKEDEKGVPGCPAGAVWVVNNSGYHRNDIEKGANTQLEGVLMARVADSFKDLVDCGRRSRWPKFEKADADYLDYYPCYQRNIRGPIVWKHAPDYECY</sequence>
<dbReference type="EMBL" id="JAQQWE010000002">
    <property type="protein sequence ID" value="KAK7962979.1"/>
    <property type="molecule type" value="Genomic_DNA"/>
</dbReference>
<gene>
    <name evidence="1" type="ORF">PG986_003804</name>
</gene>
<keyword evidence="2" id="KW-1185">Reference proteome</keyword>
<dbReference type="RefSeq" id="XP_066705090.1">
    <property type="nucleotide sequence ID" value="XM_066840026.1"/>
</dbReference>
<protein>
    <submittedName>
        <fullName evidence="1">Uncharacterized protein</fullName>
    </submittedName>
</protein>